<gene>
    <name evidence="2" type="ORF">A11Q_1562</name>
</gene>
<protein>
    <submittedName>
        <fullName evidence="2">Uncharacterized protein</fullName>
    </submittedName>
</protein>
<sequence>MKNLILLSALTSILFTAPFALAAQDVEDDFGGRYTTYDEAFLPEKSAVESIKDKLGLSIPFYAGPQERAQAADNATKKQYCRQHAREACRVVPESADAVGDLRMDALNCRFLPEAPMGTYDGGACPRACLAWTDDCRDLISEKELRRIFADDL</sequence>
<name>M4V976_9BACT</name>
<dbReference type="Proteomes" id="UP000012040">
    <property type="component" value="Chromosome"/>
</dbReference>
<keyword evidence="3" id="KW-1185">Reference proteome</keyword>
<dbReference type="AlphaFoldDB" id="M4V976"/>
<organism evidence="2 3">
    <name type="scientific">Pseudobdellovibrio exovorus JSS</name>
    <dbReference type="NCBI Taxonomy" id="1184267"/>
    <lineage>
        <taxon>Bacteria</taxon>
        <taxon>Pseudomonadati</taxon>
        <taxon>Bdellovibrionota</taxon>
        <taxon>Bdellovibrionia</taxon>
        <taxon>Bdellovibrionales</taxon>
        <taxon>Pseudobdellovibrionaceae</taxon>
        <taxon>Pseudobdellovibrio</taxon>
    </lineage>
</organism>
<accession>M4V976</accession>
<dbReference type="RefSeq" id="WP_015470268.1">
    <property type="nucleotide sequence ID" value="NC_020813.1"/>
</dbReference>
<reference evidence="2 3" key="1">
    <citation type="journal article" date="2013" name="ISME J.">
        <title>By their genes ye shall know them: genomic signatures of predatory bacteria.</title>
        <authorList>
            <person name="Pasternak Z."/>
            <person name="Pietrokovski S."/>
            <person name="Rotem O."/>
            <person name="Gophna U."/>
            <person name="Lurie-Weinberger M.N."/>
            <person name="Jurkevitch E."/>
        </authorList>
    </citation>
    <scope>NUCLEOTIDE SEQUENCE [LARGE SCALE GENOMIC DNA]</scope>
    <source>
        <strain evidence="2 3">JSS</strain>
    </source>
</reference>
<dbReference type="EMBL" id="CP003537">
    <property type="protein sequence ID" value="AGH95778.1"/>
    <property type="molecule type" value="Genomic_DNA"/>
</dbReference>
<dbReference type="KEGG" id="bex:A11Q_1562"/>
<dbReference type="HOGENOM" id="CLU_1709664_0_0_7"/>
<evidence type="ECO:0000313" key="3">
    <source>
        <dbReference type="Proteomes" id="UP000012040"/>
    </source>
</evidence>
<proteinExistence type="predicted"/>
<evidence type="ECO:0000256" key="1">
    <source>
        <dbReference type="SAM" id="SignalP"/>
    </source>
</evidence>
<keyword evidence="1" id="KW-0732">Signal</keyword>
<feature type="signal peptide" evidence="1">
    <location>
        <begin position="1"/>
        <end position="22"/>
    </location>
</feature>
<dbReference type="PATRIC" id="fig|1184267.3.peg.1580"/>
<feature type="chain" id="PRO_5004059990" evidence="1">
    <location>
        <begin position="23"/>
        <end position="153"/>
    </location>
</feature>
<evidence type="ECO:0000313" key="2">
    <source>
        <dbReference type="EMBL" id="AGH95778.1"/>
    </source>
</evidence>